<evidence type="ECO:0000259" key="2">
    <source>
        <dbReference type="Pfam" id="PF13960"/>
    </source>
</evidence>
<feature type="non-terminal residue" evidence="3">
    <location>
        <position position="1"/>
    </location>
</feature>
<dbReference type="PANTHER" id="PTHR48258">
    <property type="entry name" value="DUF4218 DOMAIN-CONTAINING PROTEIN-RELATED"/>
    <property type="match status" value="1"/>
</dbReference>
<name>A0A371EW85_MUCPR</name>
<dbReference type="Pfam" id="PF13960">
    <property type="entry name" value="DUF4218"/>
    <property type="match status" value="1"/>
</dbReference>
<organism evidence="3 4">
    <name type="scientific">Mucuna pruriens</name>
    <name type="common">Velvet bean</name>
    <name type="synonym">Dolichos pruriens</name>
    <dbReference type="NCBI Taxonomy" id="157652"/>
    <lineage>
        <taxon>Eukaryota</taxon>
        <taxon>Viridiplantae</taxon>
        <taxon>Streptophyta</taxon>
        <taxon>Embryophyta</taxon>
        <taxon>Tracheophyta</taxon>
        <taxon>Spermatophyta</taxon>
        <taxon>Magnoliopsida</taxon>
        <taxon>eudicotyledons</taxon>
        <taxon>Gunneridae</taxon>
        <taxon>Pentapetalae</taxon>
        <taxon>rosids</taxon>
        <taxon>fabids</taxon>
        <taxon>Fabales</taxon>
        <taxon>Fabaceae</taxon>
        <taxon>Papilionoideae</taxon>
        <taxon>50 kb inversion clade</taxon>
        <taxon>NPAAA clade</taxon>
        <taxon>indigoferoid/millettioid clade</taxon>
        <taxon>Phaseoleae</taxon>
        <taxon>Mucuna</taxon>
    </lineage>
</organism>
<keyword evidence="1" id="KW-0812">Transmembrane</keyword>
<dbReference type="InterPro" id="IPR025452">
    <property type="entry name" value="DUF4218"/>
</dbReference>
<keyword evidence="1" id="KW-1133">Transmembrane helix</keyword>
<gene>
    <name evidence="3" type="ORF">CR513_50459</name>
</gene>
<feature type="domain" description="DUF4218" evidence="2">
    <location>
        <begin position="149"/>
        <end position="198"/>
    </location>
</feature>
<dbReference type="PANTHER" id="PTHR48258:SF3">
    <property type="entry name" value="FK506-BINDING PROTEIN 4-LIKE ISOFORM X1"/>
    <property type="match status" value="1"/>
</dbReference>
<comment type="caution">
    <text evidence="3">The sequence shown here is derived from an EMBL/GenBank/DDBJ whole genome shotgun (WGS) entry which is preliminary data.</text>
</comment>
<proteinExistence type="predicted"/>
<keyword evidence="4" id="KW-1185">Reference proteome</keyword>
<accession>A0A371EW85</accession>
<sequence length="344" mass="40180">MVGNVVGLVVIINICLLIIYFIMIDFSRLLLGLKLYKQKPFDFDNANARKDLKEICKHLKSKLIFENEKYKKSKTTYTVCEWVKQLNFPYGFTSNILRCTNIDEGKLYRMKSYDYHDFMQKLISLAFLDMFPKPILGVLTKLSLFFKEICTTEIRVSIMDNVKHSIIETTCKLEKIFSLAFFDSMEYLVIHLFMKLRLKDMCSTNGCIHLRGSICEAYIIKEIYIFAFMYFDPSIQTGYIQVPQNDDGHEDMIDEKSIFKYQCHPIKNNQNSFLTNEELQNVNTYVLGSSKVVTSFNGLIINEYKFPTKDYEHNKATTNSGVCIKENIYGENDLDYYGIIEEII</sequence>
<dbReference type="AlphaFoldDB" id="A0A371EW85"/>
<reference evidence="3" key="1">
    <citation type="submission" date="2018-05" db="EMBL/GenBank/DDBJ databases">
        <title>Draft genome of Mucuna pruriens seed.</title>
        <authorList>
            <person name="Nnadi N.E."/>
            <person name="Vos R."/>
            <person name="Hasami M.H."/>
            <person name="Devisetty U.K."/>
            <person name="Aguiy J.C."/>
        </authorList>
    </citation>
    <scope>NUCLEOTIDE SEQUENCE [LARGE SCALE GENOMIC DNA]</scope>
    <source>
        <strain evidence="3">JCA_2017</strain>
    </source>
</reference>
<evidence type="ECO:0000313" key="4">
    <source>
        <dbReference type="Proteomes" id="UP000257109"/>
    </source>
</evidence>
<dbReference type="EMBL" id="QJKJ01011748">
    <property type="protein sequence ID" value="RDX70320.1"/>
    <property type="molecule type" value="Genomic_DNA"/>
</dbReference>
<evidence type="ECO:0000313" key="3">
    <source>
        <dbReference type="EMBL" id="RDX70320.1"/>
    </source>
</evidence>
<evidence type="ECO:0000256" key="1">
    <source>
        <dbReference type="SAM" id="Phobius"/>
    </source>
</evidence>
<feature type="transmembrane region" description="Helical" evidence="1">
    <location>
        <begin position="6"/>
        <end position="31"/>
    </location>
</feature>
<keyword evidence="1" id="KW-0472">Membrane</keyword>
<dbReference type="OrthoDB" id="1100107at2759"/>
<protein>
    <recommendedName>
        <fullName evidence="2">DUF4218 domain-containing protein</fullName>
    </recommendedName>
</protein>
<dbReference type="Proteomes" id="UP000257109">
    <property type="component" value="Unassembled WGS sequence"/>
</dbReference>